<name>A0A1A6BBK5_MYCGO</name>
<dbReference type="InterPro" id="IPR016516">
    <property type="entry name" value="UCP07580"/>
</dbReference>
<sequence>MTKLQVRRVRFDFAADDVPFNWQPQRPSFAMQCNLISFFAPGFEKFIVDATREAIPLMRDAGVAEEANAYLRQEAQHSAAHLSHIRALTRRWPGLQETASAVIASYDRLTATKPLAWRLAYPAIVEATFTPYFKVFLDHEDKLFQPGDERVASLFIWHFVEEIEHRSAALKVYNAVHDSYAYRVKTIAGVLKHLSEILSIIATGFRTHVPADDGGQFARLMPDGLGPRALLGALRASRELPGASTYFEVPKREVAQMVLGLLRSQGPGHDPTFERLPPLAGQWFTRYDEEPRSAARWYSVGALKKGRP</sequence>
<comment type="caution">
    <text evidence="1">The sequence shown here is derived from an EMBL/GenBank/DDBJ whole genome shotgun (WGS) entry which is preliminary data.</text>
</comment>
<reference evidence="1 2" key="1">
    <citation type="submission" date="2016-06" db="EMBL/GenBank/DDBJ databases">
        <authorList>
            <person name="Kjaerup R.B."/>
            <person name="Dalgaard T.S."/>
            <person name="Juul-Madsen H.R."/>
        </authorList>
    </citation>
    <scope>NUCLEOTIDE SEQUENCE [LARGE SCALE GENOMIC DNA]</scope>
    <source>
        <strain evidence="1 2">1245752.6</strain>
    </source>
</reference>
<dbReference type="PANTHER" id="PTHR39456">
    <property type="entry name" value="METAL-DEPENDENT HYDROLASE"/>
    <property type="match status" value="1"/>
</dbReference>
<dbReference type="OrthoDB" id="4762955at2"/>
<dbReference type="Proteomes" id="UP000093757">
    <property type="component" value="Unassembled WGS sequence"/>
</dbReference>
<protein>
    <submittedName>
        <fullName evidence="1">Metal-dependent hydrolase</fullName>
    </submittedName>
</protein>
<proteinExistence type="predicted"/>
<dbReference type="GO" id="GO:0016787">
    <property type="term" value="F:hydrolase activity"/>
    <property type="evidence" value="ECO:0007669"/>
    <property type="project" value="UniProtKB-KW"/>
</dbReference>
<dbReference type="RefSeq" id="WP_065136016.1">
    <property type="nucleotide sequence ID" value="NZ_JANFXG010000023.1"/>
</dbReference>
<dbReference type="Pfam" id="PF10118">
    <property type="entry name" value="Metal_hydrol"/>
    <property type="match status" value="1"/>
</dbReference>
<accession>A0A1A6BBK5</accession>
<gene>
    <name evidence="1" type="ORF">A9W98_29375</name>
</gene>
<evidence type="ECO:0000313" key="2">
    <source>
        <dbReference type="Proteomes" id="UP000093757"/>
    </source>
</evidence>
<dbReference type="PANTHER" id="PTHR39456:SF1">
    <property type="entry name" value="METAL-DEPENDENT HYDROLASE"/>
    <property type="match status" value="1"/>
</dbReference>
<dbReference type="AlphaFoldDB" id="A0A1A6BBK5"/>
<organism evidence="1 2">
    <name type="scientific">Mycobacterium gordonae</name>
    <dbReference type="NCBI Taxonomy" id="1778"/>
    <lineage>
        <taxon>Bacteria</taxon>
        <taxon>Bacillati</taxon>
        <taxon>Actinomycetota</taxon>
        <taxon>Actinomycetes</taxon>
        <taxon>Mycobacteriales</taxon>
        <taxon>Mycobacteriaceae</taxon>
        <taxon>Mycobacterium</taxon>
    </lineage>
</organism>
<evidence type="ECO:0000313" key="1">
    <source>
        <dbReference type="EMBL" id="OBR99660.1"/>
    </source>
</evidence>
<dbReference type="EMBL" id="MAEM01000433">
    <property type="protein sequence ID" value="OBR99660.1"/>
    <property type="molecule type" value="Genomic_DNA"/>
</dbReference>
<keyword evidence="1" id="KW-0378">Hydrolase</keyword>